<feature type="region of interest" description="Disordered" evidence="1">
    <location>
        <begin position="1"/>
        <end position="23"/>
    </location>
</feature>
<proteinExistence type="predicted"/>
<keyword evidence="2" id="KW-0812">Transmembrane</keyword>
<evidence type="ECO:0000256" key="1">
    <source>
        <dbReference type="SAM" id="MobiDB-lite"/>
    </source>
</evidence>
<keyword evidence="2" id="KW-1133">Transmembrane helix</keyword>
<feature type="region of interest" description="Disordered" evidence="1">
    <location>
        <begin position="107"/>
        <end position="153"/>
    </location>
</feature>
<keyword evidence="2" id="KW-0472">Membrane</keyword>
<feature type="compositionally biased region" description="Polar residues" evidence="1">
    <location>
        <begin position="126"/>
        <end position="140"/>
    </location>
</feature>
<organism evidence="3 4">
    <name type="scientific">Stieleria varia</name>
    <dbReference type="NCBI Taxonomy" id="2528005"/>
    <lineage>
        <taxon>Bacteria</taxon>
        <taxon>Pseudomonadati</taxon>
        <taxon>Planctomycetota</taxon>
        <taxon>Planctomycetia</taxon>
        <taxon>Pirellulales</taxon>
        <taxon>Pirellulaceae</taxon>
        <taxon>Stieleria</taxon>
    </lineage>
</organism>
<feature type="transmembrane region" description="Helical" evidence="2">
    <location>
        <begin position="39"/>
        <end position="56"/>
    </location>
</feature>
<keyword evidence="4" id="KW-1185">Reference proteome</keyword>
<dbReference type="RefSeq" id="WP_146518820.1">
    <property type="nucleotide sequence ID" value="NZ_CP151726.1"/>
</dbReference>
<dbReference type="EMBL" id="SJPN01000002">
    <property type="protein sequence ID" value="TWU05598.1"/>
    <property type="molecule type" value="Genomic_DNA"/>
</dbReference>
<feature type="compositionally biased region" description="Basic and acidic residues" evidence="1">
    <location>
        <begin position="1"/>
        <end position="10"/>
    </location>
</feature>
<dbReference type="AlphaFoldDB" id="A0A5C6B111"/>
<evidence type="ECO:0000313" key="3">
    <source>
        <dbReference type="EMBL" id="TWU05598.1"/>
    </source>
</evidence>
<gene>
    <name evidence="3" type="ORF">Pla52n_13130</name>
</gene>
<evidence type="ECO:0008006" key="5">
    <source>
        <dbReference type="Google" id="ProtNLM"/>
    </source>
</evidence>
<sequence>METKPADEPTRGPIGEPAGDPIGPLREPLMPQISIRSQIALITVSAFLMVVAQQAVFHERLWAILILVGLAQLVAVFSLYALSFCMANLFSKISSAAMTPLPDETRYTPTLTMPPEWSANPPAQAAGQTTETLATENHTNAAFDETSRQDTES</sequence>
<comment type="caution">
    <text evidence="3">The sequence shown here is derived from an EMBL/GenBank/DDBJ whole genome shotgun (WGS) entry which is preliminary data.</text>
</comment>
<name>A0A5C6B111_9BACT</name>
<protein>
    <recommendedName>
        <fullName evidence="5">Transmembrane protein</fullName>
    </recommendedName>
</protein>
<reference evidence="3 4" key="1">
    <citation type="submission" date="2019-02" db="EMBL/GenBank/DDBJ databases">
        <title>Deep-cultivation of Planctomycetes and their phenomic and genomic characterization uncovers novel biology.</title>
        <authorList>
            <person name="Wiegand S."/>
            <person name="Jogler M."/>
            <person name="Boedeker C."/>
            <person name="Pinto D."/>
            <person name="Vollmers J."/>
            <person name="Rivas-Marin E."/>
            <person name="Kohn T."/>
            <person name="Peeters S.H."/>
            <person name="Heuer A."/>
            <person name="Rast P."/>
            <person name="Oberbeckmann S."/>
            <person name="Bunk B."/>
            <person name="Jeske O."/>
            <person name="Meyerdierks A."/>
            <person name="Storesund J.E."/>
            <person name="Kallscheuer N."/>
            <person name="Luecker S."/>
            <person name="Lage O.M."/>
            <person name="Pohl T."/>
            <person name="Merkel B.J."/>
            <person name="Hornburger P."/>
            <person name="Mueller R.-W."/>
            <person name="Bruemmer F."/>
            <person name="Labrenz M."/>
            <person name="Spormann A.M."/>
            <person name="Op Den Camp H."/>
            <person name="Overmann J."/>
            <person name="Amann R."/>
            <person name="Jetten M.S.M."/>
            <person name="Mascher T."/>
            <person name="Medema M.H."/>
            <person name="Devos D.P."/>
            <person name="Kaster A.-K."/>
            <person name="Ovreas L."/>
            <person name="Rohde M."/>
            <person name="Galperin M.Y."/>
            <person name="Jogler C."/>
        </authorList>
    </citation>
    <scope>NUCLEOTIDE SEQUENCE [LARGE SCALE GENOMIC DNA]</scope>
    <source>
        <strain evidence="3 4">Pla52n</strain>
    </source>
</reference>
<evidence type="ECO:0000256" key="2">
    <source>
        <dbReference type="SAM" id="Phobius"/>
    </source>
</evidence>
<feature type="transmembrane region" description="Helical" evidence="2">
    <location>
        <begin position="62"/>
        <end position="82"/>
    </location>
</feature>
<evidence type="ECO:0000313" key="4">
    <source>
        <dbReference type="Proteomes" id="UP000320176"/>
    </source>
</evidence>
<accession>A0A5C6B111</accession>
<dbReference type="Proteomes" id="UP000320176">
    <property type="component" value="Unassembled WGS sequence"/>
</dbReference>